<gene>
    <name evidence="14" type="ORF">JKP88DRAFT_256387</name>
</gene>
<dbReference type="GO" id="GO:0005829">
    <property type="term" value="C:cytosol"/>
    <property type="evidence" value="ECO:0007669"/>
    <property type="project" value="TreeGrafter"/>
</dbReference>
<dbReference type="EMBL" id="JAFCMP010000112">
    <property type="protein sequence ID" value="KAG5186256.1"/>
    <property type="molecule type" value="Genomic_DNA"/>
</dbReference>
<dbReference type="PIRSF" id="PIRSF001558">
    <property type="entry name" value="GSHase"/>
    <property type="match status" value="1"/>
</dbReference>
<organism evidence="14 15">
    <name type="scientific">Tribonema minus</name>
    <dbReference type="NCBI Taxonomy" id="303371"/>
    <lineage>
        <taxon>Eukaryota</taxon>
        <taxon>Sar</taxon>
        <taxon>Stramenopiles</taxon>
        <taxon>Ochrophyta</taxon>
        <taxon>PX clade</taxon>
        <taxon>Xanthophyceae</taxon>
        <taxon>Tribonematales</taxon>
        <taxon>Tribonemataceae</taxon>
        <taxon>Tribonema</taxon>
    </lineage>
</organism>
<dbReference type="InterPro" id="IPR014042">
    <property type="entry name" value="Glutathione_synthase_a-hlx"/>
</dbReference>
<dbReference type="SUPFAM" id="SSF52440">
    <property type="entry name" value="PreATP-grasp domain"/>
    <property type="match status" value="1"/>
</dbReference>
<dbReference type="PANTHER" id="PTHR11130">
    <property type="entry name" value="GLUTATHIONE SYNTHETASE"/>
    <property type="match status" value="1"/>
</dbReference>
<dbReference type="InterPro" id="IPR037013">
    <property type="entry name" value="GSH-S_sub-bd_sf"/>
</dbReference>
<feature type="binding site" evidence="12">
    <location>
        <begin position="147"/>
        <end position="150"/>
    </location>
    <ligand>
        <name>substrate</name>
    </ligand>
</feature>
<comment type="pathway">
    <text evidence="1 9">Sulfur metabolism; glutathione biosynthesis; glutathione from L-cysteine and L-glutamate: step 2/2.</text>
</comment>
<feature type="binding site" evidence="10">
    <location>
        <begin position="382"/>
        <end position="391"/>
    </location>
    <ligand>
        <name>ATP</name>
        <dbReference type="ChEBI" id="CHEBI:30616"/>
    </ligand>
</feature>
<dbReference type="UniPathway" id="UPA00142">
    <property type="reaction ID" value="UER00210"/>
</dbReference>
<evidence type="ECO:0000313" key="14">
    <source>
        <dbReference type="EMBL" id="KAG5186256.1"/>
    </source>
</evidence>
<dbReference type="GO" id="GO:0004363">
    <property type="term" value="F:glutathione synthase activity"/>
    <property type="evidence" value="ECO:0007669"/>
    <property type="project" value="UniProtKB-UniRule"/>
</dbReference>
<feature type="binding site" evidence="10">
    <location>
        <position position="468"/>
    </location>
    <ligand>
        <name>substrate</name>
    </ligand>
</feature>
<keyword evidence="3 9" id="KW-0436">Ligase</keyword>
<evidence type="ECO:0000256" key="9">
    <source>
        <dbReference type="PIRNR" id="PIRNR001558"/>
    </source>
</evidence>
<feature type="binding site" evidence="10">
    <location>
        <position position="441"/>
    </location>
    <ligand>
        <name>ATP</name>
        <dbReference type="ChEBI" id="CHEBI:30616"/>
    </ligand>
</feature>
<dbReference type="InterPro" id="IPR016185">
    <property type="entry name" value="PreATP-grasp_dom_sf"/>
</dbReference>
<dbReference type="InterPro" id="IPR004887">
    <property type="entry name" value="GSH_synth_subst-bd"/>
</dbReference>
<proteinExistence type="inferred from homology"/>
<dbReference type="GO" id="GO:0043295">
    <property type="term" value="F:glutathione binding"/>
    <property type="evidence" value="ECO:0007669"/>
    <property type="project" value="UniProtKB-UniRule"/>
</dbReference>
<dbReference type="EC" id="6.3.2.3" evidence="9"/>
<keyword evidence="5 9" id="KW-0479">Metal-binding</keyword>
<dbReference type="Gene3D" id="3.40.50.1760">
    <property type="entry name" value="Glutathione synthase, substrate-binding domain superfamily, eukaryotic"/>
    <property type="match status" value="1"/>
</dbReference>
<feature type="binding site" evidence="12">
    <location>
        <begin position="228"/>
        <end position="230"/>
    </location>
    <ligand>
        <name>substrate</name>
    </ligand>
</feature>
<dbReference type="InterPro" id="IPR014049">
    <property type="entry name" value="Glutathione_synthase_N_euk"/>
</dbReference>
<dbReference type="InterPro" id="IPR005615">
    <property type="entry name" value="Glutathione_synthase"/>
</dbReference>
<feature type="binding site" evidence="12">
    <location>
        <begin position="287"/>
        <end position="290"/>
    </location>
    <ligand>
        <name>substrate</name>
    </ligand>
</feature>
<keyword evidence="8 9" id="KW-0460">Magnesium</keyword>
<dbReference type="AlphaFoldDB" id="A0A835Z3P5"/>
<feature type="binding site" evidence="10">
    <location>
        <position position="470"/>
    </location>
    <ligand>
        <name>ATP</name>
        <dbReference type="ChEBI" id="CHEBI:30616"/>
    </ligand>
</feature>
<feature type="binding site" evidence="10">
    <location>
        <position position="393"/>
    </location>
    <ligand>
        <name>ATP</name>
        <dbReference type="ChEBI" id="CHEBI:30616"/>
    </ligand>
</feature>
<evidence type="ECO:0000256" key="10">
    <source>
        <dbReference type="PIRSR" id="PIRSR001558-1"/>
    </source>
</evidence>
<evidence type="ECO:0000256" key="12">
    <source>
        <dbReference type="PIRSR" id="PIRSR001558-3"/>
    </source>
</evidence>
<dbReference type="Pfam" id="PF03199">
    <property type="entry name" value="GSH_synthase"/>
    <property type="match status" value="1"/>
</dbReference>
<evidence type="ECO:0000313" key="15">
    <source>
        <dbReference type="Proteomes" id="UP000664859"/>
    </source>
</evidence>
<feature type="binding site" evidence="10">
    <location>
        <position position="143"/>
    </location>
    <ligand>
        <name>ATP</name>
        <dbReference type="ChEBI" id="CHEBI:30616"/>
    </ligand>
</feature>
<dbReference type="SUPFAM" id="SSF56059">
    <property type="entry name" value="Glutathione synthetase ATP-binding domain-like"/>
    <property type="match status" value="1"/>
</dbReference>
<evidence type="ECO:0000256" key="6">
    <source>
        <dbReference type="ARBA" id="ARBA00022741"/>
    </source>
</evidence>
<evidence type="ECO:0000256" key="3">
    <source>
        <dbReference type="ARBA" id="ARBA00022598"/>
    </source>
</evidence>
<evidence type="ECO:0000256" key="4">
    <source>
        <dbReference type="ARBA" id="ARBA00022684"/>
    </source>
</evidence>
<comment type="cofactor">
    <cofactor evidence="9 11">
        <name>Mg(2+)</name>
        <dbReference type="ChEBI" id="CHEBI:18420"/>
    </cofactor>
    <text evidence="9 11">Binds 1 Mg(2+) ion per subunit.</text>
</comment>
<dbReference type="Gene3D" id="3.30.1490.50">
    <property type="match status" value="1"/>
</dbReference>
<keyword evidence="6 9" id="KW-0547">Nucleotide-binding</keyword>
<dbReference type="GO" id="GO:0000287">
    <property type="term" value="F:magnesium ion binding"/>
    <property type="evidence" value="ECO:0007669"/>
    <property type="project" value="UniProtKB-UniRule"/>
</dbReference>
<keyword evidence="15" id="KW-1185">Reference proteome</keyword>
<dbReference type="NCBIfam" id="TIGR01986">
    <property type="entry name" value="glut_syn_euk"/>
    <property type="match status" value="1"/>
</dbReference>
<dbReference type="GO" id="GO:0005524">
    <property type="term" value="F:ATP binding"/>
    <property type="evidence" value="ECO:0007669"/>
    <property type="project" value="UniProtKB-UniRule"/>
</dbReference>
<evidence type="ECO:0000256" key="7">
    <source>
        <dbReference type="ARBA" id="ARBA00022840"/>
    </source>
</evidence>
<evidence type="ECO:0000256" key="5">
    <source>
        <dbReference type="ARBA" id="ARBA00022723"/>
    </source>
</evidence>
<dbReference type="InterPro" id="IPR014709">
    <property type="entry name" value="Glutathione_synthase_C_euk"/>
</dbReference>
<reference evidence="14" key="1">
    <citation type="submission" date="2021-02" db="EMBL/GenBank/DDBJ databases">
        <title>First Annotated Genome of the Yellow-green Alga Tribonema minus.</title>
        <authorList>
            <person name="Mahan K.M."/>
        </authorList>
    </citation>
    <scope>NUCLEOTIDE SEQUENCE</scope>
    <source>
        <strain evidence="14">UTEX B ZZ1240</strain>
    </source>
</reference>
<comment type="catalytic activity">
    <reaction evidence="9">
        <text>gamma-L-glutamyl-L-cysteine + glycine + ATP = glutathione + ADP + phosphate + H(+)</text>
        <dbReference type="Rhea" id="RHEA:13557"/>
        <dbReference type="ChEBI" id="CHEBI:15378"/>
        <dbReference type="ChEBI" id="CHEBI:30616"/>
        <dbReference type="ChEBI" id="CHEBI:43474"/>
        <dbReference type="ChEBI" id="CHEBI:57305"/>
        <dbReference type="ChEBI" id="CHEBI:57925"/>
        <dbReference type="ChEBI" id="CHEBI:58173"/>
        <dbReference type="ChEBI" id="CHEBI:456216"/>
        <dbReference type="EC" id="6.3.2.3"/>
    </reaction>
</comment>
<protein>
    <recommendedName>
        <fullName evidence="9">Glutathione synthetase</fullName>
        <shortName evidence="9">GSH-S</shortName>
        <ecNumber evidence="9">6.3.2.3</ecNumber>
    </recommendedName>
</protein>
<evidence type="ECO:0000256" key="8">
    <source>
        <dbReference type="ARBA" id="ARBA00022842"/>
    </source>
</evidence>
<sequence>MAPLDTETTADATAALTEYALGWSSVNGLGMGVKDPAGLWTTTHLPFCLMPNALPRREFEKARRLAPLYNELVDAISRDAEWLEGVLRDVVEGDPFTHELLKIFREVRAQAVPQQPLCLGIHRSDYMLHAPDNGEPPCFKQVELNTIASSFGCMSALTSRLHRHLIARFACDDDEPPPPGEMHALQVELAELVPESPALTALPDGIAAAHAAYGAAGALVVFVVQPRETNSVDQRVLELGLWELHGVKVRRMTLAEIAAEGRLDGRSGLRVGARSGDGDLVSVVYFRAGYTPADYPTDAEWQARRLVESSLAIKCPNIGYHLAGTKKVQQVLARPGEVERFLGSSDPSRTALLRESFAGLWAGDDDDAARAAAADPRGFVLKPQREGGGNNIYGAALAEKLRAAPRAELASYVLMQRLFPPRQRATLVGRGRRTSGETLSEWGAYSVYLGTGGGAAPLVNEYAGHLVRTKMDGVDEGGVATGYSFLSSPVLVDDDE</sequence>
<dbReference type="Proteomes" id="UP000664859">
    <property type="component" value="Unassembled WGS sequence"/>
</dbReference>
<keyword evidence="7 9" id="KW-0067">ATP-binding</keyword>
<feature type="binding site" evidence="11">
    <location>
        <position position="145"/>
    </location>
    <ligand>
        <name>Mg(2+)</name>
        <dbReference type="ChEBI" id="CHEBI:18420"/>
    </ligand>
</feature>
<evidence type="ECO:0000259" key="13">
    <source>
        <dbReference type="Pfam" id="PF03199"/>
    </source>
</evidence>
<accession>A0A835Z3P5</accession>
<comment type="similarity">
    <text evidence="2 9">Belongs to the eukaryotic GSH synthase family.</text>
</comment>
<feature type="binding site" evidence="10">
    <location>
        <position position="234"/>
    </location>
    <ligand>
        <name>substrate</name>
    </ligand>
</feature>
<feature type="domain" description="Glutathione synthase substrate-binding" evidence="13">
    <location>
        <begin position="219"/>
        <end position="323"/>
    </location>
</feature>
<keyword evidence="4 9" id="KW-0317">Glutathione biosynthesis</keyword>
<dbReference type="Gene3D" id="3.30.1490.80">
    <property type="match status" value="1"/>
</dbReference>
<feature type="binding site" evidence="10">
    <location>
        <position position="326"/>
    </location>
    <ligand>
        <name>ATP</name>
        <dbReference type="ChEBI" id="CHEBI:30616"/>
    </ligand>
</feature>
<name>A0A835Z3P5_9STRA</name>
<evidence type="ECO:0000256" key="1">
    <source>
        <dbReference type="ARBA" id="ARBA00004965"/>
    </source>
</evidence>
<evidence type="ECO:0000256" key="2">
    <source>
        <dbReference type="ARBA" id="ARBA00010385"/>
    </source>
</evidence>
<dbReference type="OrthoDB" id="2020073at2759"/>
<evidence type="ECO:0000256" key="11">
    <source>
        <dbReference type="PIRSR" id="PIRSR001558-2"/>
    </source>
</evidence>
<feature type="binding site" evidence="10">
    <location>
        <position position="123"/>
    </location>
    <ligand>
        <name>substrate</name>
    </ligand>
</feature>
<feature type="binding site" evidence="11">
    <location>
        <position position="143"/>
    </location>
    <ligand>
        <name>Mg(2+)</name>
        <dbReference type="ChEBI" id="CHEBI:18420"/>
    </ligand>
</feature>
<feature type="binding site" evidence="11">
    <location>
        <position position="386"/>
    </location>
    <ligand>
        <name>Mg(2+)</name>
        <dbReference type="ChEBI" id="CHEBI:18420"/>
    </ligand>
</feature>
<feature type="binding site" evidence="10">
    <location>
        <position position="476"/>
    </location>
    <ligand>
        <name>ATP</name>
        <dbReference type="ChEBI" id="CHEBI:30616"/>
    </ligand>
</feature>
<dbReference type="Gene3D" id="3.30.470.20">
    <property type="entry name" value="ATP-grasp fold, B domain"/>
    <property type="match status" value="1"/>
</dbReference>
<dbReference type="Pfam" id="PF03917">
    <property type="entry name" value="GSH_synth_ATP"/>
    <property type="match status" value="1"/>
</dbReference>
<comment type="caution">
    <text evidence="14">The sequence shown here is derived from an EMBL/GenBank/DDBJ whole genome shotgun (WGS) entry which is preliminary data.</text>
</comment>
<dbReference type="PANTHER" id="PTHR11130:SF0">
    <property type="entry name" value="GLUTATHIONE SYNTHETASE"/>
    <property type="match status" value="1"/>
</dbReference>
<feature type="binding site" evidence="12">
    <location>
        <begin position="479"/>
        <end position="480"/>
    </location>
    <ligand>
        <name>substrate</name>
    </ligand>
</feature>
<dbReference type="Gene3D" id="1.10.1080.10">
    <property type="entry name" value="Glutathione Synthetase, Chain A, domain 3"/>
    <property type="match status" value="1"/>
</dbReference>